<accession>A0ABP3ZE01</accession>
<feature type="coiled-coil region" evidence="1">
    <location>
        <begin position="7"/>
        <end position="34"/>
    </location>
</feature>
<gene>
    <name evidence="2" type="ORF">GCM10009559_00150</name>
</gene>
<dbReference type="EMBL" id="BAAAHP010000002">
    <property type="protein sequence ID" value="GAA0918600.1"/>
    <property type="molecule type" value="Genomic_DNA"/>
</dbReference>
<comment type="caution">
    <text evidence="2">The sequence shown here is derived from an EMBL/GenBank/DDBJ whole genome shotgun (WGS) entry which is preliminary data.</text>
</comment>
<reference evidence="3" key="1">
    <citation type="journal article" date="2019" name="Int. J. Syst. Evol. Microbiol.">
        <title>The Global Catalogue of Microorganisms (GCM) 10K type strain sequencing project: providing services to taxonomists for standard genome sequencing and annotation.</title>
        <authorList>
            <consortium name="The Broad Institute Genomics Platform"/>
            <consortium name="The Broad Institute Genome Sequencing Center for Infectious Disease"/>
            <person name="Wu L."/>
            <person name="Ma J."/>
        </authorList>
    </citation>
    <scope>NUCLEOTIDE SEQUENCE [LARGE SCALE GENOMIC DNA]</scope>
    <source>
        <strain evidence="3">JCM 11117</strain>
    </source>
</reference>
<keyword evidence="1" id="KW-0175">Coiled coil</keyword>
<dbReference type="InterPro" id="IPR036894">
    <property type="entry name" value="YbaB-like_sf"/>
</dbReference>
<organism evidence="2 3">
    <name type="scientific">Pseudonocardia zijingensis</name>
    <dbReference type="NCBI Taxonomy" id="153376"/>
    <lineage>
        <taxon>Bacteria</taxon>
        <taxon>Bacillati</taxon>
        <taxon>Actinomycetota</taxon>
        <taxon>Actinomycetes</taxon>
        <taxon>Pseudonocardiales</taxon>
        <taxon>Pseudonocardiaceae</taxon>
        <taxon>Pseudonocardia</taxon>
    </lineage>
</organism>
<dbReference type="InterPro" id="IPR004401">
    <property type="entry name" value="YbaB/EbfC"/>
</dbReference>
<dbReference type="RefSeq" id="WP_343937436.1">
    <property type="nucleotide sequence ID" value="NZ_BAAAHP010000002.1"/>
</dbReference>
<evidence type="ECO:0000313" key="3">
    <source>
        <dbReference type="Proteomes" id="UP001499967"/>
    </source>
</evidence>
<protein>
    <recommendedName>
        <fullName evidence="4">YbaB/EbfC DNA-binding family protein</fullName>
    </recommendedName>
</protein>
<evidence type="ECO:0000313" key="2">
    <source>
        <dbReference type="EMBL" id="GAA0918600.1"/>
    </source>
</evidence>
<dbReference type="Pfam" id="PF02575">
    <property type="entry name" value="YbaB_DNA_bd"/>
    <property type="match status" value="1"/>
</dbReference>
<sequence length="115" mass="12499">MDGREWLADYRHRLEDVRARAARAEQELAGVSGTATSRDGAVTVTVDQSGALQHLELTTHAEALSRQELAATVLDTSRLARQDAARRAEAALVPVFGERSAAMQVLRAHLAVPER</sequence>
<keyword evidence="3" id="KW-1185">Reference proteome</keyword>
<evidence type="ECO:0000256" key="1">
    <source>
        <dbReference type="SAM" id="Coils"/>
    </source>
</evidence>
<dbReference type="Gene3D" id="3.30.1310.10">
    <property type="entry name" value="Nucleoid-associated protein YbaB-like domain"/>
    <property type="match status" value="1"/>
</dbReference>
<evidence type="ECO:0008006" key="4">
    <source>
        <dbReference type="Google" id="ProtNLM"/>
    </source>
</evidence>
<dbReference type="SUPFAM" id="SSF82607">
    <property type="entry name" value="YbaB-like"/>
    <property type="match status" value="1"/>
</dbReference>
<dbReference type="Proteomes" id="UP001499967">
    <property type="component" value="Unassembled WGS sequence"/>
</dbReference>
<name>A0ABP3ZE01_9PSEU</name>
<proteinExistence type="predicted"/>